<reference evidence="9 10" key="1">
    <citation type="submission" date="2016-10" db="EMBL/GenBank/DDBJ databases">
        <authorList>
            <person name="Varghese N."/>
            <person name="Submissions S."/>
        </authorList>
    </citation>
    <scope>NUCLEOTIDE SEQUENCE [LARGE SCALE GENOMIC DNA]</scope>
    <source>
        <strain evidence="9 10">WC1T17</strain>
    </source>
</reference>
<gene>
    <name evidence="9" type="ORF">SAMN05216431_11632</name>
</gene>
<keyword evidence="7 8" id="KW-0472">Membrane</keyword>
<comment type="caution">
    <text evidence="9">The sequence shown here is derived from an EMBL/GenBank/DDBJ whole genome shotgun (WGS) entry which is preliminary data.</text>
</comment>
<evidence type="ECO:0000256" key="3">
    <source>
        <dbReference type="ARBA" id="ARBA00022448"/>
    </source>
</evidence>
<organism evidence="9 10">
    <name type="scientific">Ligilactobacillus ruminis</name>
    <dbReference type="NCBI Taxonomy" id="1623"/>
    <lineage>
        <taxon>Bacteria</taxon>
        <taxon>Bacillati</taxon>
        <taxon>Bacillota</taxon>
        <taxon>Bacilli</taxon>
        <taxon>Lactobacillales</taxon>
        <taxon>Lactobacillaceae</taxon>
        <taxon>Ligilactobacillus</taxon>
    </lineage>
</organism>
<keyword evidence="5 8" id="KW-0812">Transmembrane</keyword>
<dbReference type="Gene3D" id="1.10.3730.20">
    <property type="match status" value="1"/>
</dbReference>
<comment type="subcellular location">
    <subcellularLocation>
        <location evidence="1">Cell membrane</location>
        <topology evidence="1">Multi-pass membrane protein</topology>
    </subcellularLocation>
</comment>
<evidence type="ECO:0000256" key="8">
    <source>
        <dbReference type="SAM" id="Phobius"/>
    </source>
</evidence>
<evidence type="ECO:0000313" key="9">
    <source>
        <dbReference type="EMBL" id="SEM96449.1"/>
    </source>
</evidence>
<evidence type="ECO:0000256" key="6">
    <source>
        <dbReference type="ARBA" id="ARBA00022989"/>
    </source>
</evidence>
<dbReference type="InterPro" id="IPR037185">
    <property type="entry name" value="EmrE-like"/>
</dbReference>
<dbReference type="EMBL" id="FOCC01000016">
    <property type="protein sequence ID" value="SEM96449.1"/>
    <property type="molecule type" value="Genomic_DNA"/>
</dbReference>
<evidence type="ECO:0000256" key="4">
    <source>
        <dbReference type="ARBA" id="ARBA00022597"/>
    </source>
</evidence>
<keyword evidence="6 8" id="KW-1133">Transmembrane helix</keyword>
<dbReference type="PANTHER" id="PTHR16119">
    <property type="entry name" value="TRANSMEMBRANE PROTEIN 144"/>
    <property type="match status" value="1"/>
</dbReference>
<sequence>MWIALIPMLAWGSIGLISGKMGGDANQQTLGMTWGALLFALLTTTLSWQHFMSYNTPKLWLVGLVSGLCWSLGQYNQFVSMKAIGVSKTMPISTGAQLVFTTLVGALFFHEWTTGKMLILGFLALALLVLGVIFTAMRDKSDTAALARSQKEDWSLGMKALVLSTLGYVLYTVVVKLFNVDTQAMVLPQACGMVIGALLFALKPNAFQKATYKNMFTGLVWGTGNFCMFQATALVGLAVSFSLAQSGLVISTFGSIFLLGEKKTKKEMVYVVIGSCLIILGSIILGLLK</sequence>
<proteinExistence type="inferred from homology"/>
<name>A0ABY1AE80_9LACO</name>
<evidence type="ECO:0000256" key="5">
    <source>
        <dbReference type="ARBA" id="ARBA00022692"/>
    </source>
</evidence>
<feature type="transmembrane region" description="Helical" evidence="8">
    <location>
        <begin position="156"/>
        <end position="178"/>
    </location>
</feature>
<evidence type="ECO:0000256" key="1">
    <source>
        <dbReference type="ARBA" id="ARBA00004651"/>
    </source>
</evidence>
<dbReference type="Proteomes" id="UP000182089">
    <property type="component" value="Unassembled WGS sequence"/>
</dbReference>
<keyword evidence="3" id="KW-0813">Transport</keyword>
<accession>A0ABY1AE80</accession>
<feature type="transmembrane region" description="Helical" evidence="8">
    <location>
        <begin position="214"/>
        <end position="231"/>
    </location>
</feature>
<evidence type="ECO:0000256" key="2">
    <source>
        <dbReference type="ARBA" id="ARBA00006117"/>
    </source>
</evidence>
<dbReference type="SUPFAM" id="SSF103481">
    <property type="entry name" value="Multidrug resistance efflux transporter EmrE"/>
    <property type="match status" value="1"/>
</dbReference>
<feature type="transmembrane region" description="Helical" evidence="8">
    <location>
        <begin position="237"/>
        <end position="259"/>
    </location>
</feature>
<protein>
    <submittedName>
        <fullName evidence="9">Glucose uptake protein</fullName>
    </submittedName>
</protein>
<feature type="transmembrane region" description="Helical" evidence="8">
    <location>
        <begin position="115"/>
        <end position="136"/>
    </location>
</feature>
<evidence type="ECO:0000256" key="7">
    <source>
        <dbReference type="ARBA" id="ARBA00023136"/>
    </source>
</evidence>
<feature type="transmembrane region" description="Helical" evidence="8">
    <location>
        <begin position="29"/>
        <end position="48"/>
    </location>
</feature>
<dbReference type="Pfam" id="PF06800">
    <property type="entry name" value="Sugar_transport"/>
    <property type="match status" value="1"/>
</dbReference>
<comment type="similarity">
    <text evidence="2">Belongs to the GRP transporter (TC 2.A.7.5) family.</text>
</comment>
<evidence type="ECO:0000313" key="10">
    <source>
        <dbReference type="Proteomes" id="UP000182089"/>
    </source>
</evidence>
<keyword evidence="4" id="KW-0762">Sugar transport</keyword>
<feature type="transmembrane region" description="Helical" evidence="8">
    <location>
        <begin position="268"/>
        <end position="288"/>
    </location>
</feature>
<dbReference type="PANTHER" id="PTHR16119:SF17">
    <property type="entry name" value="TRANSMEMBRANE PROTEIN 144"/>
    <property type="match status" value="1"/>
</dbReference>
<dbReference type="InterPro" id="IPR010651">
    <property type="entry name" value="Sugar_transport"/>
</dbReference>
<feature type="transmembrane region" description="Helical" evidence="8">
    <location>
        <begin position="184"/>
        <end position="202"/>
    </location>
</feature>